<dbReference type="AlphaFoldDB" id="F4WMX2"/>
<protein>
    <submittedName>
        <fullName evidence="1">Uncharacterized protein</fullName>
    </submittedName>
</protein>
<dbReference type="Proteomes" id="UP000007755">
    <property type="component" value="Unassembled WGS sequence"/>
</dbReference>
<name>F4WMX2_ACREC</name>
<sequence length="377" mass="42565">MVLTSNAIFMLEHKTFHKTRIMRTFGKSMEHWRKSQTEMVTVGRTRSRSEIDYKGLILDSRDYYQHCSREMSKFEKGLEKKIKEFTPKTLILLNKVLELIRSVLQVMGSTFINGRPGLVTALQVEKNYKVHCNTSQFCIYFNPIKGFFIPFSYSEIYIALQCPDNLSIPLMFHKFFYNFSCTCKTIQYCFKPSARSNTNQTRNPTLFTQLQISKSSLIREKKDEKNCFSKSASRNISGTSPSPCLYSSLVERILTLLTSISEASIQISNGSANATSGTAEVDASACGTDSRSGHAGQSPGSLTPRETGFIQKCALVPAHINKATSMISLKTVLMKPSQGLKLKFLGLLRDVISTENIWKDNIRSITNKSLCHYHFLA</sequence>
<gene>
    <name evidence="1" type="ORF">G5I_07109</name>
</gene>
<dbReference type="InParanoid" id="F4WMX2"/>
<dbReference type="EMBL" id="GL888223">
    <property type="protein sequence ID" value="EGI64442.1"/>
    <property type="molecule type" value="Genomic_DNA"/>
</dbReference>
<organism evidence="2">
    <name type="scientific">Acromyrmex echinatior</name>
    <name type="common">Panamanian leafcutter ant</name>
    <name type="synonym">Acromyrmex octospinosus echinatior</name>
    <dbReference type="NCBI Taxonomy" id="103372"/>
    <lineage>
        <taxon>Eukaryota</taxon>
        <taxon>Metazoa</taxon>
        <taxon>Ecdysozoa</taxon>
        <taxon>Arthropoda</taxon>
        <taxon>Hexapoda</taxon>
        <taxon>Insecta</taxon>
        <taxon>Pterygota</taxon>
        <taxon>Neoptera</taxon>
        <taxon>Endopterygota</taxon>
        <taxon>Hymenoptera</taxon>
        <taxon>Apocrita</taxon>
        <taxon>Aculeata</taxon>
        <taxon>Formicoidea</taxon>
        <taxon>Formicidae</taxon>
        <taxon>Myrmicinae</taxon>
        <taxon>Acromyrmex</taxon>
    </lineage>
</organism>
<proteinExistence type="predicted"/>
<evidence type="ECO:0000313" key="2">
    <source>
        <dbReference type="Proteomes" id="UP000007755"/>
    </source>
</evidence>
<evidence type="ECO:0000313" key="1">
    <source>
        <dbReference type="EMBL" id="EGI64442.1"/>
    </source>
</evidence>
<reference evidence="1" key="1">
    <citation type="submission" date="2011-02" db="EMBL/GenBank/DDBJ databases">
        <title>The genome of the leaf-cutting ant Acromyrmex echinatior suggests key adaptations to social evolution and fungus farming.</title>
        <authorList>
            <person name="Nygaard S."/>
            <person name="Zhang G."/>
        </authorList>
    </citation>
    <scope>NUCLEOTIDE SEQUENCE</scope>
</reference>
<accession>F4WMX2</accession>
<keyword evidence="2" id="KW-1185">Reference proteome</keyword>